<dbReference type="HAMAP" id="MF_01864">
    <property type="entry name" value="tRNA_metthiotr_MiaB"/>
    <property type="match status" value="1"/>
</dbReference>
<dbReference type="SFLD" id="SFLDG01082">
    <property type="entry name" value="B12-binding_domain_containing"/>
    <property type="match status" value="1"/>
</dbReference>
<feature type="region of interest" description="Disordered" evidence="7">
    <location>
        <begin position="388"/>
        <end position="426"/>
    </location>
</feature>
<dbReference type="InterPro" id="IPR006638">
    <property type="entry name" value="Elp3/MiaA/NifB-like_rSAM"/>
</dbReference>
<protein>
    <submittedName>
        <fullName evidence="11">tRNA-2-methylthio-N(6)-dimethylallyladenosine synthase</fullName>
        <ecNumber evidence="11">2.8.4.3</ecNumber>
    </submittedName>
</protein>
<keyword evidence="6" id="KW-0411">Iron-sulfur</keyword>
<dbReference type="EC" id="2.8.4.3" evidence="11"/>
<dbReference type="PANTHER" id="PTHR43020:SF2">
    <property type="entry name" value="MITOCHONDRIAL TRNA METHYLTHIOTRANSFERASE CDK5RAP1"/>
    <property type="match status" value="1"/>
</dbReference>
<evidence type="ECO:0000259" key="9">
    <source>
        <dbReference type="PROSITE" id="PS51449"/>
    </source>
</evidence>
<dbReference type="InterPro" id="IPR006463">
    <property type="entry name" value="MiaB_methiolase"/>
</dbReference>
<dbReference type="FunFam" id="3.80.30.20:FF:000001">
    <property type="entry name" value="tRNA-2-methylthio-N(6)-dimethylallyladenosine synthase 2"/>
    <property type="match status" value="1"/>
</dbReference>
<dbReference type="NCBIfam" id="TIGR00089">
    <property type="entry name" value="MiaB/RimO family radical SAM methylthiotransferase"/>
    <property type="match status" value="1"/>
</dbReference>
<dbReference type="EMBL" id="VSSQ01000164">
    <property type="protein sequence ID" value="MPL82569.1"/>
    <property type="molecule type" value="Genomic_DNA"/>
</dbReference>
<dbReference type="PROSITE" id="PS51918">
    <property type="entry name" value="RADICAL_SAM"/>
    <property type="match status" value="1"/>
</dbReference>
<dbReference type="SFLD" id="SFLDG01061">
    <property type="entry name" value="methylthiotransferase"/>
    <property type="match status" value="1"/>
</dbReference>
<evidence type="ECO:0000259" key="8">
    <source>
        <dbReference type="PROSITE" id="PS50926"/>
    </source>
</evidence>
<dbReference type="PROSITE" id="PS51449">
    <property type="entry name" value="MTTASE_N"/>
    <property type="match status" value="1"/>
</dbReference>
<feature type="domain" description="MTTase N-terminal" evidence="9">
    <location>
        <begin position="4"/>
        <end position="119"/>
    </location>
</feature>
<dbReference type="Pfam" id="PF00919">
    <property type="entry name" value="UPF0004"/>
    <property type="match status" value="1"/>
</dbReference>
<dbReference type="SFLD" id="SFLDS00029">
    <property type="entry name" value="Radical_SAM"/>
    <property type="match status" value="1"/>
</dbReference>
<organism evidence="11">
    <name type="scientific">bioreactor metagenome</name>
    <dbReference type="NCBI Taxonomy" id="1076179"/>
    <lineage>
        <taxon>unclassified sequences</taxon>
        <taxon>metagenomes</taxon>
        <taxon>ecological metagenomes</taxon>
    </lineage>
</organism>
<keyword evidence="5" id="KW-0408">Iron</keyword>
<dbReference type="GO" id="GO:0046872">
    <property type="term" value="F:metal ion binding"/>
    <property type="evidence" value="ECO:0007669"/>
    <property type="project" value="UniProtKB-KW"/>
</dbReference>
<evidence type="ECO:0000256" key="6">
    <source>
        <dbReference type="ARBA" id="ARBA00023014"/>
    </source>
</evidence>
<keyword evidence="3" id="KW-0949">S-adenosyl-L-methionine</keyword>
<name>A0A644UU31_9ZZZZ</name>
<dbReference type="InterPro" id="IPR013848">
    <property type="entry name" value="Methylthiotransferase_N"/>
</dbReference>
<proteinExistence type="inferred from homology"/>
<dbReference type="FunFam" id="3.40.50.12160:FF:000003">
    <property type="entry name" value="CDK5 regulatory subunit-associated protein 1"/>
    <property type="match status" value="1"/>
</dbReference>
<comment type="caution">
    <text evidence="11">The sequence shown here is derived from an EMBL/GenBank/DDBJ whole genome shotgun (WGS) entry which is preliminary data.</text>
</comment>
<dbReference type="SUPFAM" id="SSF102114">
    <property type="entry name" value="Radical SAM enzymes"/>
    <property type="match status" value="1"/>
</dbReference>
<evidence type="ECO:0000256" key="7">
    <source>
        <dbReference type="SAM" id="MobiDB-lite"/>
    </source>
</evidence>
<keyword evidence="2" id="KW-0004">4Fe-4S</keyword>
<feature type="domain" description="TRAM" evidence="8">
    <location>
        <begin position="379"/>
        <end position="448"/>
    </location>
</feature>
<dbReference type="SMART" id="SM00729">
    <property type="entry name" value="Elp3"/>
    <property type="match status" value="1"/>
</dbReference>
<evidence type="ECO:0000256" key="4">
    <source>
        <dbReference type="ARBA" id="ARBA00022723"/>
    </source>
</evidence>
<dbReference type="GO" id="GO:0005829">
    <property type="term" value="C:cytosol"/>
    <property type="evidence" value="ECO:0007669"/>
    <property type="project" value="TreeGrafter"/>
</dbReference>
<evidence type="ECO:0000256" key="1">
    <source>
        <dbReference type="ARBA" id="ARBA00001966"/>
    </source>
</evidence>
<accession>A0A644UU31</accession>
<dbReference type="CDD" id="cd01335">
    <property type="entry name" value="Radical_SAM"/>
    <property type="match status" value="1"/>
</dbReference>
<evidence type="ECO:0000256" key="2">
    <source>
        <dbReference type="ARBA" id="ARBA00022485"/>
    </source>
</evidence>
<sequence length="451" mass="49568">MIEKTYHIITFGCQMNVHDSHWLGRALGARGFFEAPLEDSQVVVVNTCSVREKPEQKVMSTLGRIRQVSGGNPAVLVCVAGCVAQQLGESIFEKESQVRLVAGSDGIGNAPQAIERLLENPAQRLSLLDFTSQYVEREGTTEPGVVSGSVAYANIMQGCDNFCAYCIVPFTRGRQKSRSSTAILDECKALIDNGAREITLLGQNVNAFGQDKSGDGTSFAALLRKVAALPGLERLRYVTPHPKDMGPEDIAAFAELPQLCPRLHLPMQAGSDAVLARMKRRYDSAAFLDLVERLRAARPDLALSTDLIVGFPGESEQDFQDTLQMMRASNFMSSFSFCYSDRPGTRASLFPDKIPADVAQDRLLRLQALQDELGARWLQQRVGGETTLLIENRSPKEGQGPEPSWQGRDPYGAPVHVELPPQVDHTGRMVRVSITEAKKHSLMAQRLGEPW</sequence>
<reference evidence="11" key="1">
    <citation type="submission" date="2019-08" db="EMBL/GenBank/DDBJ databases">
        <authorList>
            <person name="Kucharzyk K."/>
            <person name="Murdoch R.W."/>
            <person name="Higgins S."/>
            <person name="Loffler F."/>
        </authorList>
    </citation>
    <scope>NUCLEOTIDE SEQUENCE</scope>
</reference>
<dbReference type="Gene3D" id="3.40.50.12160">
    <property type="entry name" value="Methylthiotransferase, N-terminal domain"/>
    <property type="match status" value="1"/>
</dbReference>
<dbReference type="InterPro" id="IPR007197">
    <property type="entry name" value="rSAM"/>
</dbReference>
<dbReference type="InterPro" id="IPR038135">
    <property type="entry name" value="Methylthiotransferase_N_sf"/>
</dbReference>
<keyword evidence="4" id="KW-0479">Metal-binding</keyword>
<dbReference type="InterPro" id="IPR005839">
    <property type="entry name" value="Methylthiotransferase"/>
</dbReference>
<dbReference type="PANTHER" id="PTHR43020">
    <property type="entry name" value="CDK5 REGULATORY SUBUNIT-ASSOCIATED PROTEIN 1"/>
    <property type="match status" value="1"/>
</dbReference>
<dbReference type="PROSITE" id="PS50926">
    <property type="entry name" value="TRAM"/>
    <property type="match status" value="1"/>
</dbReference>
<gene>
    <name evidence="11" type="primary">miaB_8</name>
    <name evidence="11" type="ORF">SDC9_28514</name>
</gene>
<dbReference type="InterPro" id="IPR002792">
    <property type="entry name" value="TRAM_dom"/>
</dbReference>
<dbReference type="Pfam" id="PF04055">
    <property type="entry name" value="Radical_SAM"/>
    <property type="match status" value="1"/>
</dbReference>
<dbReference type="GO" id="GO:0035597">
    <property type="term" value="F:tRNA-2-methylthio-N(6)-dimethylallyladenosine(37) synthase activity"/>
    <property type="evidence" value="ECO:0007669"/>
    <property type="project" value="UniProtKB-EC"/>
</dbReference>
<evidence type="ECO:0000313" key="11">
    <source>
        <dbReference type="EMBL" id="MPL82569.1"/>
    </source>
</evidence>
<keyword evidence="11" id="KW-0808">Transferase</keyword>
<dbReference type="SFLD" id="SFLDF00273">
    <property type="entry name" value="(dimethylallyl)adenosine_tRNA"/>
    <property type="match status" value="1"/>
</dbReference>
<dbReference type="InterPro" id="IPR058240">
    <property type="entry name" value="rSAM_sf"/>
</dbReference>
<dbReference type="Gene3D" id="3.80.30.20">
    <property type="entry name" value="tm_1862 like domain"/>
    <property type="match status" value="1"/>
</dbReference>
<evidence type="ECO:0000256" key="3">
    <source>
        <dbReference type="ARBA" id="ARBA00022691"/>
    </source>
</evidence>
<evidence type="ECO:0000256" key="5">
    <source>
        <dbReference type="ARBA" id="ARBA00023004"/>
    </source>
</evidence>
<dbReference type="InterPro" id="IPR023404">
    <property type="entry name" value="rSAM_horseshoe"/>
</dbReference>
<feature type="domain" description="Radical SAM core" evidence="10">
    <location>
        <begin position="145"/>
        <end position="376"/>
    </location>
</feature>
<comment type="cofactor">
    <cofactor evidence="1">
        <name>[4Fe-4S] cluster</name>
        <dbReference type="ChEBI" id="CHEBI:49883"/>
    </cofactor>
</comment>
<dbReference type="AlphaFoldDB" id="A0A644UU31"/>
<evidence type="ECO:0000259" key="10">
    <source>
        <dbReference type="PROSITE" id="PS51918"/>
    </source>
</evidence>
<dbReference type="GO" id="GO:0051539">
    <property type="term" value="F:4 iron, 4 sulfur cluster binding"/>
    <property type="evidence" value="ECO:0007669"/>
    <property type="project" value="UniProtKB-KW"/>
</dbReference>
<dbReference type="NCBIfam" id="TIGR01574">
    <property type="entry name" value="miaB-methiolase"/>
    <property type="match status" value="1"/>
</dbReference>